<dbReference type="STRING" id="1297742.A176_000143"/>
<dbReference type="EMBL" id="CP012109">
    <property type="protein sequence ID" value="AKQ63231.1"/>
    <property type="molecule type" value="Genomic_DNA"/>
</dbReference>
<dbReference type="OrthoDB" id="5383432at2"/>
<dbReference type="AlphaFoldDB" id="A0A0H4WIT5"/>
<dbReference type="RefSeq" id="WP_002635133.1">
    <property type="nucleotide sequence ID" value="NZ_CP012109.1"/>
</dbReference>
<name>A0A0H4WIT5_9BACT</name>
<dbReference type="PROSITE" id="PS51257">
    <property type="entry name" value="PROKAR_LIPOPROTEIN"/>
    <property type="match status" value="1"/>
</dbReference>
<sequence>MKREVRAGIAGLLFGSMLAGCGVAPELESPRGNEEPETSTNAEAGLSAHRDDAKPAAVARYGPAVAYGDGKYFAVWTDVRAGGIWGTRVKPDGTVLDKGGIRINFSELTGARPGIAFNGTYFFVVWGNTDGIDGVRVKPDGTVVGPVFRVIQTDEFQGPTRVACSPKICLVTYAVTGDDGTVIYVTRVTKDGVVLPSSDRSIGAGLNYAADASAAWNNSKKEFLVVWSAGHVEDSENADIYGNRVKEDGTVLDDDGFPISTARGAQTTPDVEWTGKNYQVVWSDTRNANPDIYGARVNGQGKVKDPDGIPITLAAAAQTAPRIAHHNNKSLVVWDDTRNGPHSIWGSRWDEDGDVWDGSGFPISRKGLAQQYLPDVAYGSDTFFTVYAAQNVYDPPEPHFIVGTRVTHQAQVKDVPAIPLTRKH</sequence>
<accession>A0A0H4WIT5</accession>
<protein>
    <submittedName>
        <fullName evidence="2">Putative lipoprotein</fullName>
    </submittedName>
</protein>
<evidence type="ECO:0000313" key="3">
    <source>
        <dbReference type="Proteomes" id="UP000009026"/>
    </source>
</evidence>
<gene>
    <name evidence="2" type="ORF">A176_000143</name>
</gene>
<dbReference type="Proteomes" id="UP000009026">
    <property type="component" value="Chromosome"/>
</dbReference>
<keyword evidence="3" id="KW-1185">Reference proteome</keyword>
<evidence type="ECO:0000256" key="1">
    <source>
        <dbReference type="SAM" id="MobiDB-lite"/>
    </source>
</evidence>
<reference evidence="2 3" key="1">
    <citation type="journal article" date="2016" name="PLoS ONE">
        <title>Complete Genome Sequence and Comparative Genomics of a Novel Myxobacterium Myxococcus hansupus.</title>
        <authorList>
            <person name="Sharma G."/>
            <person name="Narwani T."/>
            <person name="Subramanian S."/>
        </authorList>
    </citation>
    <scope>NUCLEOTIDE SEQUENCE [LARGE SCALE GENOMIC DNA]</scope>
    <source>
        <strain evidence="3">mixupus</strain>
    </source>
</reference>
<organism evidence="2 3">
    <name type="scientific">Pseudomyxococcus hansupus</name>
    <dbReference type="NCBI Taxonomy" id="1297742"/>
    <lineage>
        <taxon>Bacteria</taxon>
        <taxon>Pseudomonadati</taxon>
        <taxon>Myxococcota</taxon>
        <taxon>Myxococcia</taxon>
        <taxon>Myxococcales</taxon>
        <taxon>Cystobacterineae</taxon>
        <taxon>Myxococcaceae</taxon>
        <taxon>Pseudomyxococcus</taxon>
    </lineage>
</organism>
<dbReference type="KEGG" id="mym:A176_000143"/>
<proteinExistence type="predicted"/>
<keyword evidence="2" id="KW-0449">Lipoprotein</keyword>
<dbReference type="PATRIC" id="fig|1297742.4.peg.146"/>
<feature type="region of interest" description="Disordered" evidence="1">
    <location>
        <begin position="25"/>
        <end position="50"/>
    </location>
</feature>
<evidence type="ECO:0000313" key="2">
    <source>
        <dbReference type="EMBL" id="AKQ63231.1"/>
    </source>
</evidence>